<sequence length="172" mass="19280">MGIWTWLFRMRPDDVDALLAQPDGLDQLLDACFSEHPQVRPVAQMDTHRVWHAIHVLLTGKEGDGADPPASHVVWDGHRLSWGGGPYVAETLLRPDQVRKVADYLDALDFDELLHARAPAMRNGELWVYSFTGWNDGLDLIESGALARTFNELRTFYRAAARAGDVVCKSRG</sequence>
<evidence type="ECO:0000313" key="2">
    <source>
        <dbReference type="Proteomes" id="UP001206206"/>
    </source>
</evidence>
<dbReference type="InterPro" id="IPR015068">
    <property type="entry name" value="DUF1877"/>
</dbReference>
<dbReference type="Pfam" id="PF08974">
    <property type="entry name" value="DUF1877"/>
    <property type="match status" value="1"/>
</dbReference>
<name>A0ABT1PKU1_9ACTN</name>
<reference evidence="1 2" key="1">
    <citation type="submission" date="2022-06" db="EMBL/GenBank/DDBJ databases">
        <title>Draft genome sequence of type strain Streptomyces rubrisoli DSM 42083.</title>
        <authorList>
            <person name="Duangmal K."/>
            <person name="Klaysubun C."/>
        </authorList>
    </citation>
    <scope>NUCLEOTIDE SEQUENCE [LARGE SCALE GENOMIC DNA]</scope>
    <source>
        <strain evidence="1 2">DSM 42083</strain>
    </source>
</reference>
<evidence type="ECO:0000313" key="1">
    <source>
        <dbReference type="EMBL" id="MCQ4045983.1"/>
    </source>
</evidence>
<protein>
    <submittedName>
        <fullName evidence="1">YfbM family protein</fullName>
    </submittedName>
</protein>
<dbReference type="SUPFAM" id="SSF111069">
    <property type="entry name" value="Hypothetical protein yfbM"/>
    <property type="match status" value="1"/>
</dbReference>
<comment type="caution">
    <text evidence="1">The sequence shown here is derived from an EMBL/GenBank/DDBJ whole genome shotgun (WGS) entry which is preliminary data.</text>
</comment>
<organism evidence="1 2">
    <name type="scientific">Streptantibioticus rubrisoli</name>
    <dbReference type="NCBI Taxonomy" id="1387313"/>
    <lineage>
        <taxon>Bacteria</taxon>
        <taxon>Bacillati</taxon>
        <taxon>Actinomycetota</taxon>
        <taxon>Actinomycetes</taxon>
        <taxon>Kitasatosporales</taxon>
        <taxon>Streptomycetaceae</taxon>
        <taxon>Streptantibioticus</taxon>
    </lineage>
</organism>
<dbReference type="InterPro" id="IPR035944">
    <property type="entry name" value="YfbM-like_sf"/>
</dbReference>
<accession>A0ABT1PKU1</accession>
<dbReference type="EMBL" id="JANFNH010000053">
    <property type="protein sequence ID" value="MCQ4045983.1"/>
    <property type="molecule type" value="Genomic_DNA"/>
</dbReference>
<keyword evidence="2" id="KW-1185">Reference proteome</keyword>
<dbReference type="RefSeq" id="WP_255932140.1">
    <property type="nucleotide sequence ID" value="NZ_JANFNH010000053.1"/>
</dbReference>
<proteinExistence type="predicted"/>
<dbReference type="Proteomes" id="UP001206206">
    <property type="component" value="Unassembled WGS sequence"/>
</dbReference>
<dbReference type="Gene3D" id="3.40.1760.10">
    <property type="entry name" value="YfbM-like super family"/>
    <property type="match status" value="1"/>
</dbReference>
<gene>
    <name evidence="1" type="ORF">NON19_29065</name>
</gene>